<dbReference type="GO" id="GO:0051745">
    <property type="term" value="F:4-hydroxy-3-methylbut-2-enyl diphosphate reductase activity"/>
    <property type="evidence" value="ECO:0007669"/>
    <property type="project" value="UniProtKB-EC"/>
</dbReference>
<dbReference type="Gene3D" id="3.40.1010.20">
    <property type="entry name" value="4-hydroxy-3-methylbut-2-enyl diphosphate reductase, catalytic domain"/>
    <property type="match status" value="2"/>
</dbReference>
<feature type="binding site" evidence="5">
    <location>
        <position position="223"/>
    </location>
    <ligand>
        <name>isopentenyl diphosphate</name>
        <dbReference type="ChEBI" id="CHEBI:128769"/>
    </ligand>
</feature>
<feature type="binding site" evidence="5">
    <location>
        <position position="194"/>
    </location>
    <ligand>
        <name>[4Fe-4S] cluster</name>
        <dbReference type="ChEBI" id="CHEBI:49883"/>
    </ligand>
</feature>
<dbReference type="NCBIfam" id="NF002190">
    <property type="entry name" value="PRK01045.1-4"/>
    <property type="match status" value="1"/>
</dbReference>
<feature type="binding site" evidence="5">
    <location>
        <position position="12"/>
    </location>
    <ligand>
        <name>[4Fe-4S] cluster</name>
        <dbReference type="ChEBI" id="CHEBI:49883"/>
    </ligand>
</feature>
<feature type="binding site" evidence="5">
    <location>
        <position position="223"/>
    </location>
    <ligand>
        <name>(2E)-4-hydroxy-3-methylbut-2-enyl diphosphate</name>
        <dbReference type="ChEBI" id="CHEBI:128753"/>
    </ligand>
</feature>
<feature type="binding site" evidence="5">
    <location>
        <position position="41"/>
    </location>
    <ligand>
        <name>dimethylallyl diphosphate</name>
        <dbReference type="ChEBI" id="CHEBI:57623"/>
    </ligand>
</feature>
<dbReference type="Pfam" id="PF02401">
    <property type="entry name" value="LYTB"/>
    <property type="match status" value="1"/>
</dbReference>
<feature type="binding site" evidence="5">
    <location>
        <position position="74"/>
    </location>
    <ligand>
        <name>(2E)-4-hydroxy-3-methylbut-2-enyl diphosphate</name>
        <dbReference type="ChEBI" id="CHEBI:128753"/>
    </ligand>
</feature>
<reference evidence="6" key="1">
    <citation type="submission" date="2022-01" db="EMBL/GenBank/DDBJ databases">
        <authorList>
            <person name="Jo J.-H."/>
            <person name="Im W.-T."/>
        </authorList>
    </citation>
    <scope>NUCLEOTIDE SEQUENCE</scope>
    <source>
        <strain evidence="6">XY25</strain>
    </source>
</reference>
<evidence type="ECO:0000256" key="3">
    <source>
        <dbReference type="ARBA" id="ARBA00023004"/>
    </source>
</evidence>
<feature type="binding site" evidence="5">
    <location>
        <position position="74"/>
    </location>
    <ligand>
        <name>isopentenyl diphosphate</name>
        <dbReference type="ChEBI" id="CHEBI:128769"/>
    </ligand>
</feature>
<feature type="binding site" evidence="5">
    <location>
        <position position="223"/>
    </location>
    <ligand>
        <name>dimethylallyl diphosphate</name>
        <dbReference type="ChEBI" id="CHEBI:57623"/>
    </ligand>
</feature>
<dbReference type="Gene3D" id="3.40.50.11270">
    <property type="match status" value="1"/>
</dbReference>
<dbReference type="Proteomes" id="UP001165384">
    <property type="component" value="Unassembled WGS sequence"/>
</dbReference>
<evidence type="ECO:0000313" key="7">
    <source>
        <dbReference type="Proteomes" id="UP001165384"/>
    </source>
</evidence>
<feature type="binding site" evidence="5">
    <location>
        <position position="224"/>
    </location>
    <ligand>
        <name>dimethylallyl diphosphate</name>
        <dbReference type="ChEBI" id="CHEBI:57623"/>
    </ligand>
</feature>
<evidence type="ECO:0000256" key="5">
    <source>
        <dbReference type="HAMAP-Rule" id="MF_00191"/>
    </source>
</evidence>
<feature type="active site" description="Proton donor" evidence="5">
    <location>
        <position position="126"/>
    </location>
</feature>
<comment type="pathway">
    <text evidence="5">Isoprenoid biosynthesis; isopentenyl diphosphate biosynthesis via DXP pathway; isopentenyl diphosphate from 1-deoxy-D-xylulose 5-phosphate: step 6/6.</text>
</comment>
<dbReference type="NCBIfam" id="TIGR00216">
    <property type="entry name" value="ispH_lytB"/>
    <property type="match status" value="1"/>
</dbReference>
<comment type="catalytic activity">
    <reaction evidence="5">
        <text>isopentenyl diphosphate + 2 oxidized [2Fe-2S]-[ferredoxin] + H2O = (2E)-4-hydroxy-3-methylbut-2-enyl diphosphate + 2 reduced [2Fe-2S]-[ferredoxin] + 2 H(+)</text>
        <dbReference type="Rhea" id="RHEA:24488"/>
        <dbReference type="Rhea" id="RHEA-COMP:10000"/>
        <dbReference type="Rhea" id="RHEA-COMP:10001"/>
        <dbReference type="ChEBI" id="CHEBI:15377"/>
        <dbReference type="ChEBI" id="CHEBI:15378"/>
        <dbReference type="ChEBI" id="CHEBI:33737"/>
        <dbReference type="ChEBI" id="CHEBI:33738"/>
        <dbReference type="ChEBI" id="CHEBI:128753"/>
        <dbReference type="ChEBI" id="CHEBI:128769"/>
        <dbReference type="EC" id="1.17.7.4"/>
    </reaction>
</comment>
<feature type="binding site" evidence="5">
    <location>
        <position position="224"/>
    </location>
    <ligand>
        <name>isopentenyl diphosphate</name>
        <dbReference type="ChEBI" id="CHEBI:128769"/>
    </ligand>
</feature>
<dbReference type="HAMAP" id="MF_00191">
    <property type="entry name" value="IspH"/>
    <property type="match status" value="1"/>
</dbReference>
<keyword evidence="2 5" id="KW-0479">Metal-binding</keyword>
<keyword evidence="5 6" id="KW-0560">Oxidoreductase</keyword>
<feature type="binding site" evidence="5">
    <location>
        <position position="164"/>
    </location>
    <ligand>
        <name>(2E)-4-hydroxy-3-methylbut-2-enyl diphosphate</name>
        <dbReference type="ChEBI" id="CHEBI:128753"/>
    </ligand>
</feature>
<evidence type="ECO:0000313" key="6">
    <source>
        <dbReference type="EMBL" id="MCG2578318.1"/>
    </source>
</evidence>
<comment type="function">
    <text evidence="5">Catalyzes the conversion of 1-hydroxy-2-methyl-2-(E)-butenyl 4-diphosphate (HMBPP) into a mixture of isopentenyl diphosphate (IPP) and dimethylallyl diphosphate (DMAPP). Acts in the terminal step of the DOXP/MEP pathway for isoprenoid precursor biosynthesis.</text>
</comment>
<dbReference type="NCBIfam" id="NF002188">
    <property type="entry name" value="PRK01045.1-2"/>
    <property type="match status" value="1"/>
</dbReference>
<dbReference type="PANTHER" id="PTHR30426">
    <property type="entry name" value="4-HYDROXY-3-METHYLBUT-2-ENYL DIPHOSPHATE REDUCTASE"/>
    <property type="match status" value="1"/>
</dbReference>
<feature type="binding site" evidence="5">
    <location>
        <position position="224"/>
    </location>
    <ligand>
        <name>(2E)-4-hydroxy-3-methylbut-2-enyl diphosphate</name>
        <dbReference type="ChEBI" id="CHEBI:128753"/>
    </ligand>
</feature>
<name>A0ABS9K598_9RHOO</name>
<keyword evidence="1 5" id="KW-0004">4Fe-4S</keyword>
<feature type="binding site" evidence="5">
    <location>
        <position position="124"/>
    </location>
    <ligand>
        <name>isopentenyl diphosphate</name>
        <dbReference type="ChEBI" id="CHEBI:128769"/>
    </ligand>
</feature>
<feature type="binding site" evidence="5">
    <location>
        <position position="222"/>
    </location>
    <ligand>
        <name>dimethylallyl diphosphate</name>
        <dbReference type="ChEBI" id="CHEBI:57623"/>
    </ligand>
</feature>
<feature type="binding site" evidence="5">
    <location>
        <position position="124"/>
    </location>
    <ligand>
        <name>(2E)-4-hydroxy-3-methylbut-2-enyl diphosphate</name>
        <dbReference type="ChEBI" id="CHEBI:128753"/>
    </ligand>
</feature>
<feature type="binding site" evidence="5">
    <location>
        <position position="124"/>
    </location>
    <ligand>
        <name>dimethylallyl diphosphate</name>
        <dbReference type="ChEBI" id="CHEBI:57623"/>
    </ligand>
</feature>
<evidence type="ECO:0000256" key="4">
    <source>
        <dbReference type="ARBA" id="ARBA00023014"/>
    </source>
</evidence>
<evidence type="ECO:0000256" key="1">
    <source>
        <dbReference type="ARBA" id="ARBA00022485"/>
    </source>
</evidence>
<feature type="binding site" evidence="5">
    <location>
        <position position="266"/>
    </location>
    <ligand>
        <name>isopentenyl diphosphate</name>
        <dbReference type="ChEBI" id="CHEBI:128769"/>
    </ligand>
</feature>
<proteinExistence type="inferred from homology"/>
<feature type="binding site" evidence="5">
    <location>
        <position position="96"/>
    </location>
    <ligand>
        <name>[4Fe-4S] cluster</name>
        <dbReference type="ChEBI" id="CHEBI:49883"/>
    </ligand>
</feature>
<feature type="binding site" evidence="5">
    <location>
        <position position="222"/>
    </location>
    <ligand>
        <name>isopentenyl diphosphate</name>
        <dbReference type="ChEBI" id="CHEBI:128769"/>
    </ligand>
</feature>
<dbReference type="PANTHER" id="PTHR30426:SF0">
    <property type="entry name" value="4-HYDROXY-3-METHYLBUT-2-ENYL DIPHOSPHATE REDUCTASE"/>
    <property type="match status" value="1"/>
</dbReference>
<feature type="binding site" evidence="5">
    <location>
        <position position="266"/>
    </location>
    <ligand>
        <name>dimethylallyl diphosphate</name>
        <dbReference type="ChEBI" id="CHEBI:57623"/>
    </ligand>
</feature>
<sequence length="308" mass="33350">MEIILANPRGFCAGVERAIAIVERALEKFGAPIYVRHEVVHNKFVCDDLRAKGAVFVEELDEVPAGSTVIFSAHGVSKAVRADAEARGLKVFDATCPLVTKVHVEVGKMRNQTREVVMIGHKGHPEVEGTMGQSEGGMYIVETVDDVARLSVMNSASLSYVTQTTLSVDDATVVIEALKQRFPEIQGPKKDDICYATQNRQDAVKELAEQCDLVIVVGSPNSSNSRRLKEVAVSRRIDAHLVDGPDEVDVRWLVGKKSIGITAGASAPEILVSRVLERINTLTGASITQLPGVEEGVSFPLPKELTQL</sequence>
<feature type="binding site" evidence="5">
    <location>
        <position position="222"/>
    </location>
    <ligand>
        <name>(2E)-4-hydroxy-3-methylbut-2-enyl diphosphate</name>
        <dbReference type="ChEBI" id="CHEBI:128753"/>
    </ligand>
</feature>
<accession>A0ABS9K598</accession>
<gene>
    <name evidence="5 6" type="primary">ispH</name>
    <name evidence="6" type="synonym">lytB</name>
    <name evidence="6" type="ORF">LZ012_15095</name>
</gene>
<evidence type="ECO:0000256" key="2">
    <source>
        <dbReference type="ARBA" id="ARBA00022723"/>
    </source>
</evidence>
<dbReference type="EMBL" id="JAKLTN010000002">
    <property type="protein sequence ID" value="MCG2578318.1"/>
    <property type="molecule type" value="Genomic_DNA"/>
</dbReference>
<feature type="binding site" evidence="5">
    <location>
        <position position="266"/>
    </location>
    <ligand>
        <name>(2E)-4-hydroxy-3-methylbut-2-enyl diphosphate</name>
        <dbReference type="ChEBI" id="CHEBI:128753"/>
    </ligand>
</feature>
<keyword evidence="5" id="KW-0414">Isoprene biosynthesis</keyword>
<comment type="pathway">
    <text evidence="5">Isoprenoid biosynthesis; dimethylallyl diphosphate biosynthesis; dimethylallyl diphosphate from (2E)-4-hydroxy-3-methylbutenyl diphosphate: step 1/1.</text>
</comment>
<dbReference type="EC" id="1.17.7.4" evidence="5"/>
<comment type="catalytic activity">
    <reaction evidence="5">
        <text>dimethylallyl diphosphate + 2 oxidized [2Fe-2S]-[ferredoxin] + H2O = (2E)-4-hydroxy-3-methylbut-2-enyl diphosphate + 2 reduced [2Fe-2S]-[ferredoxin] + 2 H(+)</text>
        <dbReference type="Rhea" id="RHEA:24825"/>
        <dbReference type="Rhea" id="RHEA-COMP:10000"/>
        <dbReference type="Rhea" id="RHEA-COMP:10001"/>
        <dbReference type="ChEBI" id="CHEBI:15377"/>
        <dbReference type="ChEBI" id="CHEBI:15378"/>
        <dbReference type="ChEBI" id="CHEBI:33737"/>
        <dbReference type="ChEBI" id="CHEBI:33738"/>
        <dbReference type="ChEBI" id="CHEBI:57623"/>
        <dbReference type="ChEBI" id="CHEBI:128753"/>
        <dbReference type="EC" id="1.17.7.4"/>
    </reaction>
</comment>
<dbReference type="CDD" id="cd13944">
    <property type="entry name" value="lytB_ispH"/>
    <property type="match status" value="1"/>
</dbReference>
<protein>
    <recommendedName>
        <fullName evidence="5">4-hydroxy-3-methylbut-2-enyl diphosphate reductase</fullName>
        <shortName evidence="5">HMBPP reductase</shortName>
        <ecNumber evidence="5">1.17.7.4</ecNumber>
    </recommendedName>
</protein>
<dbReference type="RefSeq" id="WP_275711653.1">
    <property type="nucleotide sequence ID" value="NZ_JAKLTN010000002.1"/>
</dbReference>
<comment type="cofactor">
    <cofactor evidence="5">
        <name>[4Fe-4S] cluster</name>
        <dbReference type="ChEBI" id="CHEBI:49883"/>
    </cofactor>
    <text evidence="5">Binds 1 [4Fe-4S] cluster per subunit.</text>
</comment>
<feature type="binding site" evidence="5">
    <location>
        <position position="41"/>
    </location>
    <ligand>
        <name>isopentenyl diphosphate</name>
        <dbReference type="ChEBI" id="CHEBI:128769"/>
    </ligand>
</feature>
<dbReference type="InterPro" id="IPR003451">
    <property type="entry name" value="LytB/IspH"/>
</dbReference>
<keyword evidence="3 5" id="KW-0408">Iron</keyword>
<keyword evidence="4 5" id="KW-0411">Iron-sulfur</keyword>
<feature type="binding site" evidence="5">
    <location>
        <position position="41"/>
    </location>
    <ligand>
        <name>(2E)-4-hydroxy-3-methylbut-2-enyl diphosphate</name>
        <dbReference type="ChEBI" id="CHEBI:128753"/>
    </ligand>
</feature>
<organism evidence="6 7">
    <name type="scientific">Dechloromonas hankyongensis</name>
    <dbReference type="NCBI Taxonomy" id="2908002"/>
    <lineage>
        <taxon>Bacteria</taxon>
        <taxon>Pseudomonadati</taxon>
        <taxon>Pseudomonadota</taxon>
        <taxon>Betaproteobacteria</taxon>
        <taxon>Rhodocyclales</taxon>
        <taxon>Azonexaceae</taxon>
        <taxon>Dechloromonas</taxon>
    </lineage>
</organism>
<keyword evidence="7" id="KW-1185">Reference proteome</keyword>
<feature type="binding site" evidence="5">
    <location>
        <position position="74"/>
    </location>
    <ligand>
        <name>dimethylallyl diphosphate</name>
        <dbReference type="ChEBI" id="CHEBI:57623"/>
    </ligand>
</feature>
<comment type="caution">
    <text evidence="6">The sequence shown here is derived from an EMBL/GenBank/DDBJ whole genome shotgun (WGS) entry which is preliminary data.</text>
</comment>
<comment type="similarity">
    <text evidence="5">Belongs to the IspH family.</text>
</comment>